<evidence type="ECO:0000313" key="3">
    <source>
        <dbReference type="Proteomes" id="UP001140172"/>
    </source>
</evidence>
<dbReference type="AlphaFoldDB" id="A0A9W8HFA7"/>
<protein>
    <recommendedName>
        <fullName evidence="1">Protein kinase domain-containing protein</fullName>
    </recommendedName>
</protein>
<keyword evidence="3" id="KW-1185">Reference proteome</keyword>
<dbReference type="Gene3D" id="3.20.20.70">
    <property type="entry name" value="Aldolase class I"/>
    <property type="match status" value="1"/>
</dbReference>
<name>A0A9W8HFA7_9FUNG</name>
<dbReference type="GO" id="GO:0005524">
    <property type="term" value="F:ATP binding"/>
    <property type="evidence" value="ECO:0007669"/>
    <property type="project" value="InterPro"/>
</dbReference>
<dbReference type="EMBL" id="JANBUM010000134">
    <property type="protein sequence ID" value="KAJ2783693.1"/>
    <property type="molecule type" value="Genomic_DNA"/>
</dbReference>
<feature type="domain" description="Protein kinase" evidence="1">
    <location>
        <begin position="414"/>
        <end position="673"/>
    </location>
</feature>
<dbReference type="InterPro" id="IPR011009">
    <property type="entry name" value="Kinase-like_dom_sf"/>
</dbReference>
<dbReference type="Proteomes" id="UP001140172">
    <property type="component" value="Unassembled WGS sequence"/>
</dbReference>
<gene>
    <name evidence="2" type="ORF">GGI15_002487</name>
</gene>
<dbReference type="InterPro" id="IPR027417">
    <property type="entry name" value="P-loop_NTPase"/>
</dbReference>
<sequence>MLLHLLRRALHTTTLESPGHVRLITHTRREQAAGVGFTLAWFRRLPMQQTEDRGPQAFDKMGLRSEMVQAASTMLGEAAEPTEVQTLGVPVLLDGRDALVAAGTGGNKTLACTLPLISALRAVFLGHLVLWAPVCNSEQGAFEMLDMFNEVFRLAMALTECVCFEDINRNHVRILAHQPHLNPGQPTEDLAGSLTNAPSRIAVQYDRNTTDICDGLRGKIPKLVGSSYSINNIKDNVKEHMLFKWFGQIHKHMKAVKHPYLDDQPDCRYEFVNHESRHISGKEAKPNGVVYYGNYIEQNPSSIHVIVEAKVKEYANGPSGEALGQIADYARLVWQHQPTRMFVPVLFLHNVYADLVLFARYGYRYARLGHYISKAEENDDHATMRVLDTIRRLWFFFIQPPERFGHIVDVSREVKYLRFEGNTRSTIILRDTTVSDNTIEIGERIETKVAVHRRTAFLLKVKYRGHAAVLKLAWTPVERQPEGALYDVLKRQRIDCVPEVYRSGIVIPDFLGYRLEFILMEDCGESLYTKFQSDGPIEAKEKSLFTHAENVVRKVCVCLLQAAQVGVVHRDISAGNITLRDGKVFLIDWGFGKVIPAKLNGQIKQQVNAAWGIDLDQITENEDARDGVTGTVLFMGIRLLMNLKKRSIFDDLESVLYAVLAMISHIGAKNFFF</sequence>
<dbReference type="Gene3D" id="1.10.510.10">
    <property type="entry name" value="Transferase(Phosphotransferase) domain 1"/>
    <property type="match status" value="1"/>
</dbReference>
<dbReference type="Gene3D" id="3.40.50.300">
    <property type="entry name" value="P-loop containing nucleotide triphosphate hydrolases"/>
    <property type="match status" value="1"/>
</dbReference>
<evidence type="ECO:0000259" key="1">
    <source>
        <dbReference type="PROSITE" id="PS50011"/>
    </source>
</evidence>
<dbReference type="PROSITE" id="PS50011">
    <property type="entry name" value="PROTEIN_KINASE_DOM"/>
    <property type="match status" value="1"/>
</dbReference>
<dbReference type="SUPFAM" id="SSF56112">
    <property type="entry name" value="Protein kinase-like (PK-like)"/>
    <property type="match status" value="1"/>
</dbReference>
<dbReference type="SUPFAM" id="SSF52540">
    <property type="entry name" value="P-loop containing nucleoside triphosphate hydrolases"/>
    <property type="match status" value="1"/>
</dbReference>
<dbReference type="Pfam" id="PF17667">
    <property type="entry name" value="Pkinase_fungal"/>
    <property type="match status" value="2"/>
</dbReference>
<dbReference type="OrthoDB" id="5592585at2759"/>
<dbReference type="PANTHER" id="PTHR38248:SF2">
    <property type="entry name" value="FUNK1 11"/>
    <property type="match status" value="1"/>
</dbReference>
<organism evidence="2 3">
    <name type="scientific">Coemansia interrupta</name>
    <dbReference type="NCBI Taxonomy" id="1126814"/>
    <lineage>
        <taxon>Eukaryota</taxon>
        <taxon>Fungi</taxon>
        <taxon>Fungi incertae sedis</taxon>
        <taxon>Zoopagomycota</taxon>
        <taxon>Kickxellomycotina</taxon>
        <taxon>Kickxellomycetes</taxon>
        <taxon>Kickxellales</taxon>
        <taxon>Kickxellaceae</taxon>
        <taxon>Coemansia</taxon>
    </lineage>
</organism>
<proteinExistence type="predicted"/>
<comment type="caution">
    <text evidence="2">The sequence shown here is derived from an EMBL/GenBank/DDBJ whole genome shotgun (WGS) entry which is preliminary data.</text>
</comment>
<dbReference type="InterPro" id="IPR013785">
    <property type="entry name" value="Aldolase_TIM"/>
</dbReference>
<dbReference type="InterPro" id="IPR040976">
    <property type="entry name" value="Pkinase_fungal"/>
</dbReference>
<reference evidence="2" key="1">
    <citation type="submission" date="2022-07" db="EMBL/GenBank/DDBJ databases">
        <title>Phylogenomic reconstructions and comparative analyses of Kickxellomycotina fungi.</title>
        <authorList>
            <person name="Reynolds N.K."/>
            <person name="Stajich J.E."/>
            <person name="Barry K."/>
            <person name="Grigoriev I.V."/>
            <person name="Crous P."/>
            <person name="Smith M.E."/>
        </authorList>
    </citation>
    <scope>NUCLEOTIDE SEQUENCE</scope>
    <source>
        <strain evidence="2">BCRC 34489</strain>
    </source>
</reference>
<accession>A0A9W8HFA7</accession>
<evidence type="ECO:0000313" key="2">
    <source>
        <dbReference type="EMBL" id="KAJ2783693.1"/>
    </source>
</evidence>
<dbReference type="PANTHER" id="PTHR38248">
    <property type="entry name" value="FUNK1 6"/>
    <property type="match status" value="1"/>
</dbReference>
<dbReference type="GO" id="GO:0004672">
    <property type="term" value="F:protein kinase activity"/>
    <property type="evidence" value="ECO:0007669"/>
    <property type="project" value="InterPro"/>
</dbReference>
<dbReference type="InterPro" id="IPR000719">
    <property type="entry name" value="Prot_kinase_dom"/>
</dbReference>